<dbReference type="OrthoDB" id="2152029at2759"/>
<protein>
    <submittedName>
        <fullName evidence="3">Alpha/beta hydrolase fold protein</fullName>
    </submittedName>
</protein>
<dbReference type="PANTHER" id="PTHR48081">
    <property type="entry name" value="AB HYDROLASE SUPERFAMILY PROTEIN C4A8.06C"/>
    <property type="match status" value="1"/>
</dbReference>
<reference evidence="3 4" key="1">
    <citation type="journal article" date="2011" name="PLoS Genet.">
        <title>Genome sequencing and comparative transcriptomics of the model entomopathogenic fungi Metarhizium anisopliae and M. acridum.</title>
        <authorList>
            <person name="Gao Q."/>
            <person name="Jin K."/>
            <person name="Ying S.H."/>
            <person name="Zhang Y."/>
            <person name="Xiao G."/>
            <person name="Shang Y."/>
            <person name="Duan Z."/>
            <person name="Hu X."/>
            <person name="Xie X.Q."/>
            <person name="Zhou G."/>
            <person name="Peng G."/>
            <person name="Luo Z."/>
            <person name="Huang W."/>
            <person name="Wang B."/>
            <person name="Fang W."/>
            <person name="Wang S."/>
            <person name="Zhong Y."/>
            <person name="Ma L.J."/>
            <person name="St Leger R.J."/>
            <person name="Zhao G.P."/>
            <person name="Pei Y."/>
            <person name="Feng M.G."/>
            <person name="Xia Y."/>
            <person name="Wang C."/>
        </authorList>
    </citation>
    <scope>NUCLEOTIDE SEQUENCE [LARGE SCALE GENOMIC DNA]</scope>
    <source>
        <strain evidence="3 4">CQMa 102</strain>
    </source>
</reference>
<dbReference type="FunCoup" id="E9ED42">
    <property type="interactions" value="21"/>
</dbReference>
<dbReference type="HOGENOM" id="CLU_042179_2_1_1"/>
<evidence type="ECO:0000313" key="4">
    <source>
        <dbReference type="Proteomes" id="UP000002499"/>
    </source>
</evidence>
<name>E9ED42_METAQ</name>
<dbReference type="InterPro" id="IPR013094">
    <property type="entry name" value="AB_hydrolase_3"/>
</dbReference>
<dbReference type="GeneID" id="19252101"/>
<evidence type="ECO:0000256" key="1">
    <source>
        <dbReference type="ARBA" id="ARBA00022801"/>
    </source>
</evidence>
<evidence type="ECO:0000259" key="2">
    <source>
        <dbReference type="Pfam" id="PF07859"/>
    </source>
</evidence>
<proteinExistence type="predicted"/>
<dbReference type="GO" id="GO:0016787">
    <property type="term" value="F:hydrolase activity"/>
    <property type="evidence" value="ECO:0007669"/>
    <property type="project" value="UniProtKB-KW"/>
</dbReference>
<dbReference type="OMA" id="GWAMPAD"/>
<evidence type="ECO:0000313" key="3">
    <source>
        <dbReference type="EMBL" id="EFY86198.1"/>
    </source>
</evidence>
<dbReference type="AlphaFoldDB" id="E9ED42"/>
<gene>
    <name evidence="3" type="ORF">MAC_07790</name>
</gene>
<dbReference type="InParanoid" id="E9ED42"/>
<dbReference type="InterPro" id="IPR029058">
    <property type="entry name" value="AB_hydrolase_fold"/>
</dbReference>
<sequence length="343" mass="38479">MNPPFTTAEKVLLLIRLIFLRRQIQYLSPPTRKTYITWVRQKLSKSRDDASVQARLRVEIEPLIDERSSILWLGDRQKAKKVVLFLHGGGYVVPLLPGHLEWCWRTYVSVGIENDAETAVAVLEYTLCPEALYPVQLRQAVAALTHLLDSGIRPRDIIVGGNSAGGNLAAQLISHLCEPVPLIPTIVLDEPLAGMFLVSPRLSNKTTDESFVQNGWIDMISAETVAKSNMYYLGLSAVTDCPAKSQMAAFPIDRDLAYMHRIPLVVKTAYITAGNEEVLRDQVIRYASEVQQANPSFKLRMDLQERMAHDFILLEGQNRTTGKCMLAMRQWYKGLLTKKGSVG</sequence>
<feature type="domain" description="Alpha/beta hydrolase fold-3" evidence="2">
    <location>
        <begin position="83"/>
        <end position="312"/>
    </location>
</feature>
<dbReference type="EMBL" id="GL698554">
    <property type="protein sequence ID" value="EFY86198.1"/>
    <property type="molecule type" value="Genomic_DNA"/>
</dbReference>
<dbReference type="KEGG" id="maw:19252101"/>
<keyword evidence="1 3" id="KW-0378">Hydrolase</keyword>
<dbReference type="Pfam" id="PF07859">
    <property type="entry name" value="Abhydrolase_3"/>
    <property type="match status" value="1"/>
</dbReference>
<accession>E9ED42</accession>
<dbReference type="eggNOG" id="ENOG502S30A">
    <property type="taxonomic scope" value="Eukaryota"/>
</dbReference>
<dbReference type="InterPro" id="IPR050300">
    <property type="entry name" value="GDXG_lipolytic_enzyme"/>
</dbReference>
<dbReference type="Gene3D" id="3.40.50.1820">
    <property type="entry name" value="alpha/beta hydrolase"/>
    <property type="match status" value="1"/>
</dbReference>
<dbReference type="Proteomes" id="UP000002499">
    <property type="component" value="Unassembled WGS sequence"/>
</dbReference>
<keyword evidence="4" id="KW-1185">Reference proteome</keyword>
<dbReference type="SUPFAM" id="SSF53474">
    <property type="entry name" value="alpha/beta-Hydrolases"/>
    <property type="match status" value="1"/>
</dbReference>
<organism evidence="4">
    <name type="scientific">Metarhizium acridum (strain CQMa 102)</name>
    <dbReference type="NCBI Taxonomy" id="655827"/>
    <lineage>
        <taxon>Eukaryota</taxon>
        <taxon>Fungi</taxon>
        <taxon>Dikarya</taxon>
        <taxon>Ascomycota</taxon>
        <taxon>Pezizomycotina</taxon>
        <taxon>Sordariomycetes</taxon>
        <taxon>Hypocreomycetidae</taxon>
        <taxon>Hypocreales</taxon>
        <taxon>Clavicipitaceae</taxon>
        <taxon>Metarhizium</taxon>
    </lineage>
</organism>
<dbReference type="PANTHER" id="PTHR48081:SF31">
    <property type="entry name" value="STERYL ACETYL HYDROLASE MUG81-RELATED"/>
    <property type="match status" value="1"/>
</dbReference>